<keyword evidence="6" id="KW-0963">Cytoplasm</keyword>
<evidence type="ECO:0000313" key="13">
    <source>
        <dbReference type="EMBL" id="KAF9610585.1"/>
    </source>
</evidence>
<proteinExistence type="inferred from homology"/>
<dbReference type="OrthoDB" id="20573at2759"/>
<evidence type="ECO:0000256" key="10">
    <source>
        <dbReference type="ARBA" id="ARBA00030834"/>
    </source>
</evidence>
<keyword evidence="8" id="KW-0653">Protein transport</keyword>
<evidence type="ECO:0000313" key="14">
    <source>
        <dbReference type="Proteomes" id="UP000631114"/>
    </source>
</evidence>
<dbReference type="PANTHER" id="PTHR13135:SF0">
    <property type="entry name" value="PHOSPHORYLATED ADAPTER RNA EXPORT PROTEIN"/>
    <property type="match status" value="1"/>
</dbReference>
<dbReference type="GO" id="GO:0005634">
    <property type="term" value="C:nucleus"/>
    <property type="evidence" value="ECO:0007669"/>
    <property type="project" value="UniProtKB-SubCell"/>
</dbReference>
<evidence type="ECO:0000256" key="1">
    <source>
        <dbReference type="ARBA" id="ARBA00004123"/>
    </source>
</evidence>
<dbReference type="InterPro" id="IPR019385">
    <property type="entry name" value="PHAX_RNA-binding_domain"/>
</dbReference>
<dbReference type="InterPro" id="IPR038092">
    <property type="entry name" value="PHAX_RNA-binding_sf"/>
</dbReference>
<dbReference type="GO" id="GO:0015031">
    <property type="term" value="P:protein transport"/>
    <property type="evidence" value="ECO:0007669"/>
    <property type="project" value="UniProtKB-KW"/>
</dbReference>
<gene>
    <name evidence="13" type="ORF">IFM89_023379</name>
</gene>
<keyword evidence="14" id="KW-1185">Reference proteome</keyword>
<dbReference type="Pfam" id="PF10258">
    <property type="entry name" value="PHAX_RNA-bd"/>
    <property type="match status" value="1"/>
</dbReference>
<feature type="region of interest" description="Disordered" evidence="11">
    <location>
        <begin position="212"/>
        <end position="244"/>
    </location>
</feature>
<dbReference type="Proteomes" id="UP000631114">
    <property type="component" value="Unassembled WGS sequence"/>
</dbReference>
<evidence type="ECO:0000256" key="4">
    <source>
        <dbReference type="ARBA" id="ARBA00016856"/>
    </source>
</evidence>
<dbReference type="InterPro" id="IPR039047">
    <property type="entry name" value="PHAX"/>
</dbReference>
<dbReference type="Gene3D" id="1.10.10.1440">
    <property type="entry name" value="PHAX RNA-binding domain"/>
    <property type="match status" value="1"/>
</dbReference>
<feature type="domain" description="Phosphorylated adapter RNA export protein RNA-binding" evidence="12">
    <location>
        <begin position="105"/>
        <end position="184"/>
    </location>
</feature>
<feature type="region of interest" description="Disordered" evidence="11">
    <location>
        <begin position="54"/>
        <end position="94"/>
    </location>
</feature>
<evidence type="ECO:0000256" key="6">
    <source>
        <dbReference type="ARBA" id="ARBA00022490"/>
    </source>
</evidence>
<dbReference type="AlphaFoldDB" id="A0A835LWX9"/>
<comment type="caution">
    <text evidence="13">The sequence shown here is derived from an EMBL/GenBank/DDBJ whole genome shotgun (WGS) entry which is preliminary data.</text>
</comment>
<evidence type="ECO:0000256" key="9">
    <source>
        <dbReference type="ARBA" id="ARBA00023242"/>
    </source>
</evidence>
<evidence type="ECO:0000256" key="8">
    <source>
        <dbReference type="ARBA" id="ARBA00022927"/>
    </source>
</evidence>
<comment type="subcellular location">
    <subcellularLocation>
        <location evidence="2">Cytoplasm</location>
    </subcellularLocation>
    <subcellularLocation>
        <location evidence="1">Nucleus</location>
    </subcellularLocation>
</comment>
<keyword evidence="9" id="KW-0539">Nucleus</keyword>
<evidence type="ECO:0000259" key="12">
    <source>
        <dbReference type="Pfam" id="PF10258"/>
    </source>
</evidence>
<name>A0A835LWX9_9MAGN</name>
<dbReference type="GO" id="GO:0003723">
    <property type="term" value="F:RNA binding"/>
    <property type="evidence" value="ECO:0007669"/>
    <property type="project" value="UniProtKB-KW"/>
</dbReference>
<sequence>MMMEGSENILEIIGEEVEEEELEDDDVDMIDVVVEESIEEGEIEDEKQQLIINNNNITEQEDNNLSNKEMGPTEINNNKKKKNRKRRNKKKQKPLSTITDVNRFVLETCRKLKEKKSYLIWNAVGCLGVGAVSDLVQEVYAIQACGGQMTVDGKRARNGGGILWNILKTREPRAYKEIMTKGKELEKQFRKQNFRQGPTQDKDVHYSERIAHAPSDQIEDQASDGSQIQDEGRPSSDNGRVSALSRIRVPVDYADLLGEEVKD</sequence>
<evidence type="ECO:0000256" key="7">
    <source>
        <dbReference type="ARBA" id="ARBA00022884"/>
    </source>
</evidence>
<dbReference type="GO" id="GO:0005737">
    <property type="term" value="C:cytoplasm"/>
    <property type="evidence" value="ECO:0007669"/>
    <property type="project" value="UniProtKB-SubCell"/>
</dbReference>
<dbReference type="PANTHER" id="PTHR13135">
    <property type="entry name" value="CYTOSOLIC RESINIFERATOXIN BINDING PROTEIN RBP-26"/>
    <property type="match status" value="1"/>
</dbReference>
<keyword evidence="7" id="KW-0694">RNA-binding</keyword>
<comment type="similarity">
    <text evidence="3">Belongs to the PHAX family.</text>
</comment>
<evidence type="ECO:0000256" key="2">
    <source>
        <dbReference type="ARBA" id="ARBA00004496"/>
    </source>
</evidence>
<protein>
    <recommendedName>
        <fullName evidence="4">Phosphorylated adapter RNA export protein</fullName>
    </recommendedName>
    <alternativeName>
        <fullName evidence="10">RNA U small nuclear RNA export adapter protein</fullName>
    </alternativeName>
</protein>
<keyword evidence="5" id="KW-0813">Transport</keyword>
<evidence type="ECO:0000256" key="3">
    <source>
        <dbReference type="ARBA" id="ARBA00006094"/>
    </source>
</evidence>
<feature type="compositionally biased region" description="Polar residues" evidence="11">
    <location>
        <begin position="223"/>
        <end position="239"/>
    </location>
</feature>
<dbReference type="GO" id="GO:0006408">
    <property type="term" value="P:snRNA export from nucleus"/>
    <property type="evidence" value="ECO:0007669"/>
    <property type="project" value="InterPro"/>
</dbReference>
<evidence type="ECO:0000256" key="11">
    <source>
        <dbReference type="SAM" id="MobiDB-lite"/>
    </source>
</evidence>
<accession>A0A835LWX9</accession>
<reference evidence="13 14" key="1">
    <citation type="submission" date="2020-10" db="EMBL/GenBank/DDBJ databases">
        <title>The Coptis chinensis genome and diversification of protoberbering-type alkaloids.</title>
        <authorList>
            <person name="Wang B."/>
            <person name="Shu S."/>
            <person name="Song C."/>
            <person name="Liu Y."/>
        </authorList>
    </citation>
    <scope>NUCLEOTIDE SEQUENCE [LARGE SCALE GENOMIC DNA]</scope>
    <source>
        <strain evidence="13">HL-2020</strain>
        <tissue evidence="13">Leaf</tissue>
    </source>
</reference>
<organism evidence="13 14">
    <name type="scientific">Coptis chinensis</name>
    <dbReference type="NCBI Taxonomy" id="261450"/>
    <lineage>
        <taxon>Eukaryota</taxon>
        <taxon>Viridiplantae</taxon>
        <taxon>Streptophyta</taxon>
        <taxon>Embryophyta</taxon>
        <taxon>Tracheophyta</taxon>
        <taxon>Spermatophyta</taxon>
        <taxon>Magnoliopsida</taxon>
        <taxon>Ranunculales</taxon>
        <taxon>Ranunculaceae</taxon>
        <taxon>Coptidoideae</taxon>
        <taxon>Coptis</taxon>
    </lineage>
</organism>
<dbReference type="EMBL" id="JADFTS010000004">
    <property type="protein sequence ID" value="KAF9610585.1"/>
    <property type="molecule type" value="Genomic_DNA"/>
</dbReference>
<evidence type="ECO:0000256" key="5">
    <source>
        <dbReference type="ARBA" id="ARBA00022448"/>
    </source>
</evidence>
<feature type="compositionally biased region" description="Basic residues" evidence="11">
    <location>
        <begin position="78"/>
        <end position="93"/>
    </location>
</feature>